<dbReference type="GO" id="GO:0080120">
    <property type="term" value="P:CAAX-box protein maturation"/>
    <property type="evidence" value="ECO:0007669"/>
    <property type="project" value="UniProtKB-ARBA"/>
</dbReference>
<feature type="transmembrane region" description="Helical" evidence="1">
    <location>
        <begin position="245"/>
        <end position="266"/>
    </location>
</feature>
<feature type="transmembrane region" description="Helical" evidence="1">
    <location>
        <begin position="46"/>
        <end position="68"/>
    </location>
</feature>
<feature type="domain" description="CAAX prenyl protease 2/Lysostaphin resistance protein A-like" evidence="2">
    <location>
        <begin position="117"/>
        <end position="220"/>
    </location>
</feature>
<dbReference type="OrthoDB" id="1434800at2"/>
<keyword evidence="1" id="KW-0812">Transmembrane</keyword>
<keyword evidence="1" id="KW-1133">Transmembrane helix</keyword>
<dbReference type="Proteomes" id="UP000239800">
    <property type="component" value="Unassembled WGS sequence"/>
</dbReference>
<evidence type="ECO:0000313" key="4">
    <source>
        <dbReference type="Proteomes" id="UP000239800"/>
    </source>
</evidence>
<sequence length="280" mass="31451">MHNRQDMDMIKKLSPFLSGIAILIVIGIIMLFPLDKLITEQDFSSFQVEYVILAIKMLLIFSISLLLIKRLNEKALSGISSKYKWSFKYLNLIPFYLFLLGVLGFINKDLSSIDFSNMALLLIACQLVGFAEEFVFRGYLQPVFLKKYISRDGGIFLGVLFPAIFFGASHLLNLTVNDNVPQVIGQSIYAIFIGFFFGVVLLKTNKLIPLAITHGLINFFFLFGLLPGLNSNTEPTVAMTLLEEIISATAPLLVFIPLFVIGLILLRKIAKDDVQKKINL</sequence>
<gene>
    <name evidence="3" type="ORF">BST85_13235</name>
</gene>
<keyword evidence="1" id="KW-0472">Membrane</keyword>
<dbReference type="AlphaFoldDB" id="A0A2S7KT05"/>
<dbReference type="Pfam" id="PF02517">
    <property type="entry name" value="Rce1-like"/>
    <property type="match status" value="1"/>
</dbReference>
<keyword evidence="4" id="KW-1185">Reference proteome</keyword>
<accession>A0A2S7KT05</accession>
<comment type="caution">
    <text evidence="3">The sequence shown here is derived from an EMBL/GenBank/DDBJ whole genome shotgun (WGS) entry which is preliminary data.</text>
</comment>
<feature type="transmembrane region" description="Helical" evidence="1">
    <location>
        <begin position="89"/>
        <end position="106"/>
    </location>
</feature>
<dbReference type="GO" id="GO:0004175">
    <property type="term" value="F:endopeptidase activity"/>
    <property type="evidence" value="ECO:0007669"/>
    <property type="project" value="UniProtKB-ARBA"/>
</dbReference>
<evidence type="ECO:0000313" key="3">
    <source>
        <dbReference type="EMBL" id="PQB05746.1"/>
    </source>
</evidence>
<organism evidence="3 4">
    <name type="scientific">Aureitalea marina</name>
    <dbReference type="NCBI Taxonomy" id="930804"/>
    <lineage>
        <taxon>Bacteria</taxon>
        <taxon>Pseudomonadati</taxon>
        <taxon>Bacteroidota</taxon>
        <taxon>Flavobacteriia</taxon>
        <taxon>Flavobacteriales</taxon>
        <taxon>Flavobacteriaceae</taxon>
        <taxon>Aureitalea</taxon>
    </lineage>
</organism>
<reference evidence="3 4" key="1">
    <citation type="submission" date="2016-11" db="EMBL/GenBank/DDBJ databases">
        <title>Trade-off between light-utilization and light-protection in marine flavobacteria.</title>
        <authorList>
            <person name="Kumagai Y."/>
        </authorList>
    </citation>
    <scope>NUCLEOTIDE SEQUENCE [LARGE SCALE GENOMIC DNA]</scope>
    <source>
        <strain evidence="3 4">NBRC 107741</strain>
    </source>
</reference>
<evidence type="ECO:0000259" key="2">
    <source>
        <dbReference type="Pfam" id="PF02517"/>
    </source>
</evidence>
<evidence type="ECO:0000256" key="1">
    <source>
        <dbReference type="SAM" id="Phobius"/>
    </source>
</evidence>
<feature type="transmembrane region" description="Helical" evidence="1">
    <location>
        <begin position="12"/>
        <end position="34"/>
    </location>
</feature>
<feature type="transmembrane region" description="Helical" evidence="1">
    <location>
        <begin position="118"/>
        <end position="140"/>
    </location>
</feature>
<feature type="transmembrane region" description="Helical" evidence="1">
    <location>
        <begin position="184"/>
        <end position="202"/>
    </location>
</feature>
<protein>
    <recommendedName>
        <fullName evidence="2">CAAX prenyl protease 2/Lysostaphin resistance protein A-like domain-containing protein</fullName>
    </recommendedName>
</protein>
<dbReference type="InterPro" id="IPR003675">
    <property type="entry name" value="Rce1/LyrA-like_dom"/>
</dbReference>
<proteinExistence type="predicted"/>
<dbReference type="EMBL" id="MQUB01000001">
    <property type="protein sequence ID" value="PQB05746.1"/>
    <property type="molecule type" value="Genomic_DNA"/>
</dbReference>
<feature type="transmembrane region" description="Helical" evidence="1">
    <location>
        <begin position="207"/>
        <end position="225"/>
    </location>
</feature>
<name>A0A2S7KT05_9FLAO</name>
<feature type="transmembrane region" description="Helical" evidence="1">
    <location>
        <begin position="152"/>
        <end position="172"/>
    </location>
</feature>